<dbReference type="Pfam" id="PF13813">
    <property type="entry name" value="MBOAT_2"/>
    <property type="match status" value="1"/>
</dbReference>
<sequence length="465" mass="52816">MTLLFAQRKAYPPCFCSTCVRLDSFNSTPMNTLRHELSFAFQQAFRTLVPDQDHRIPIKLDNLILPVLCYAPFIFLAYLTRRPDTYLIRLLLLPSVVSLILTAAYRFTWSIPELNVYNWGQCLFAAVAISKSLEFALRPEGMLKVGESSPGVKKGKEKSKDAQPNGHAEPNHNDSHTQQHPLIAPWFQDAIEVAHTLRGLDWKFSRGVHVPKEWRPLDPPGFLHATLISFIKNFLLLDFLEAILKLFLGVGQPLGGSIFYQELTPVPRYLVSTFIHILTGTSILAGFGMVYDLITLFAVGVLHTSPRSWPPVMEDPWHSESMHQFWAKNWHQMLRQTFLVFGGYPGKWLAGNIGMLFGTFLASGLFHEYAMYSMNRGLDSAAVIFFAAQGPVLILERLWRRFTGKRVSGWPGTLWVYFNMFICAQPMTNSWHRRGLGGGMVIPPIISPARLVVLPILKKLLQFQR</sequence>
<feature type="transmembrane region" description="Helical" evidence="9">
    <location>
        <begin position="440"/>
        <end position="457"/>
    </location>
</feature>
<accession>A0A8H4VRG0</accession>
<dbReference type="PANTHER" id="PTHR31595">
    <property type="entry name" value="LONG-CHAIN-ALCOHOL O-FATTY-ACYLTRANSFERASE 3-RELATED"/>
    <property type="match status" value="1"/>
</dbReference>
<gene>
    <name evidence="11" type="ORF">D9613_006130</name>
</gene>
<evidence type="ECO:0000256" key="8">
    <source>
        <dbReference type="SAM" id="MobiDB-lite"/>
    </source>
</evidence>
<evidence type="ECO:0000256" key="6">
    <source>
        <dbReference type="ARBA" id="ARBA00022989"/>
    </source>
</evidence>
<dbReference type="InterPro" id="IPR032805">
    <property type="entry name" value="Wax_synthase_dom"/>
</dbReference>
<comment type="similarity">
    <text evidence="3">Belongs to the wax synthase family.</text>
</comment>
<feature type="region of interest" description="Disordered" evidence="8">
    <location>
        <begin position="146"/>
        <end position="177"/>
    </location>
</feature>
<feature type="domain" description="Wax synthase" evidence="10">
    <location>
        <begin position="309"/>
        <end position="387"/>
    </location>
</feature>
<comment type="pathway">
    <text evidence="2">Secondary metabolite biosynthesis.</text>
</comment>
<evidence type="ECO:0000259" key="10">
    <source>
        <dbReference type="Pfam" id="PF13813"/>
    </source>
</evidence>
<keyword evidence="6 9" id="KW-1133">Transmembrane helix</keyword>
<evidence type="ECO:0000256" key="4">
    <source>
        <dbReference type="ARBA" id="ARBA00022679"/>
    </source>
</evidence>
<organism evidence="11 12">
    <name type="scientific">Agrocybe pediades</name>
    <dbReference type="NCBI Taxonomy" id="84607"/>
    <lineage>
        <taxon>Eukaryota</taxon>
        <taxon>Fungi</taxon>
        <taxon>Dikarya</taxon>
        <taxon>Basidiomycota</taxon>
        <taxon>Agaricomycotina</taxon>
        <taxon>Agaricomycetes</taxon>
        <taxon>Agaricomycetidae</taxon>
        <taxon>Agaricales</taxon>
        <taxon>Agaricineae</taxon>
        <taxon>Strophariaceae</taxon>
        <taxon>Agrocybe</taxon>
    </lineage>
</organism>
<dbReference type="InterPro" id="IPR044851">
    <property type="entry name" value="Wax_synthase"/>
</dbReference>
<evidence type="ECO:0000256" key="3">
    <source>
        <dbReference type="ARBA" id="ARBA00007282"/>
    </source>
</evidence>
<keyword evidence="12" id="KW-1185">Reference proteome</keyword>
<evidence type="ECO:0000256" key="2">
    <source>
        <dbReference type="ARBA" id="ARBA00005179"/>
    </source>
</evidence>
<evidence type="ECO:0000256" key="7">
    <source>
        <dbReference type="ARBA" id="ARBA00023136"/>
    </source>
</evidence>
<evidence type="ECO:0000256" key="5">
    <source>
        <dbReference type="ARBA" id="ARBA00022692"/>
    </source>
</evidence>
<dbReference type="PANTHER" id="PTHR31595:SF57">
    <property type="entry name" value="OS04G0481900 PROTEIN"/>
    <property type="match status" value="1"/>
</dbReference>
<dbReference type="GO" id="GO:0006629">
    <property type="term" value="P:lipid metabolic process"/>
    <property type="evidence" value="ECO:0007669"/>
    <property type="project" value="InterPro"/>
</dbReference>
<feature type="transmembrane region" description="Helical" evidence="9">
    <location>
        <begin position="86"/>
        <end position="105"/>
    </location>
</feature>
<dbReference type="GO" id="GO:0016020">
    <property type="term" value="C:membrane"/>
    <property type="evidence" value="ECO:0007669"/>
    <property type="project" value="UniProtKB-SubCell"/>
</dbReference>
<dbReference type="Proteomes" id="UP000521872">
    <property type="component" value="Unassembled WGS sequence"/>
</dbReference>
<dbReference type="GO" id="GO:0008374">
    <property type="term" value="F:O-acyltransferase activity"/>
    <property type="evidence" value="ECO:0007669"/>
    <property type="project" value="InterPro"/>
</dbReference>
<feature type="transmembrane region" description="Helical" evidence="9">
    <location>
        <begin position="63"/>
        <end position="80"/>
    </location>
</feature>
<dbReference type="AlphaFoldDB" id="A0A8H4VRG0"/>
<keyword evidence="7 9" id="KW-0472">Membrane</keyword>
<name>A0A8H4VRG0_9AGAR</name>
<keyword evidence="5 9" id="KW-0812">Transmembrane</keyword>
<evidence type="ECO:0000313" key="11">
    <source>
        <dbReference type="EMBL" id="KAF4617324.1"/>
    </source>
</evidence>
<comment type="caution">
    <text evidence="11">The sequence shown here is derived from an EMBL/GenBank/DDBJ whole genome shotgun (WGS) entry which is preliminary data.</text>
</comment>
<evidence type="ECO:0000313" key="12">
    <source>
        <dbReference type="Proteomes" id="UP000521872"/>
    </source>
</evidence>
<dbReference type="EMBL" id="JAACJL010000030">
    <property type="protein sequence ID" value="KAF4617324.1"/>
    <property type="molecule type" value="Genomic_DNA"/>
</dbReference>
<keyword evidence="4" id="KW-0808">Transferase</keyword>
<evidence type="ECO:0000256" key="9">
    <source>
        <dbReference type="SAM" id="Phobius"/>
    </source>
</evidence>
<comment type="subcellular location">
    <subcellularLocation>
        <location evidence="1">Membrane</location>
        <topology evidence="1">Multi-pass membrane protein</topology>
    </subcellularLocation>
</comment>
<protein>
    <recommendedName>
        <fullName evidence="10">Wax synthase domain-containing protein</fullName>
    </recommendedName>
</protein>
<feature type="transmembrane region" description="Helical" evidence="9">
    <location>
        <begin position="407"/>
        <end position="428"/>
    </location>
</feature>
<proteinExistence type="inferred from homology"/>
<evidence type="ECO:0000256" key="1">
    <source>
        <dbReference type="ARBA" id="ARBA00004141"/>
    </source>
</evidence>
<feature type="transmembrane region" description="Helical" evidence="9">
    <location>
        <begin position="348"/>
        <end position="366"/>
    </location>
</feature>
<feature type="transmembrane region" description="Helical" evidence="9">
    <location>
        <begin position="274"/>
        <end position="299"/>
    </location>
</feature>
<reference evidence="11 12" key="1">
    <citation type="submission" date="2019-12" db="EMBL/GenBank/DDBJ databases">
        <authorList>
            <person name="Floudas D."/>
            <person name="Bentzer J."/>
            <person name="Ahren D."/>
            <person name="Johansson T."/>
            <person name="Persson P."/>
            <person name="Tunlid A."/>
        </authorList>
    </citation>
    <scope>NUCLEOTIDE SEQUENCE [LARGE SCALE GENOMIC DNA]</scope>
    <source>
        <strain evidence="11 12">CBS 102.39</strain>
    </source>
</reference>